<protein>
    <recommendedName>
        <fullName evidence="1">Fe-containing alcohol dehydrogenase-like C-terminal domain-containing protein</fullName>
    </recommendedName>
</protein>
<evidence type="ECO:0000313" key="2">
    <source>
        <dbReference type="EMBL" id="KAK8847240.1"/>
    </source>
</evidence>
<dbReference type="SUPFAM" id="SSF56796">
    <property type="entry name" value="Dehydroquinate synthase-like"/>
    <property type="match status" value="1"/>
</dbReference>
<sequence>MTLPAKQLQNGFFDAFTHCADQFLIPVEYRMFDHFWMSVMKELVDIAPDLIKEPDSSMELHERLIVACSFALNYIFTLPKDTYWEIHKIGHLLAAYYGIDHGASLAMIMPTFLESQFEKKEENVFAMCGIYI</sequence>
<evidence type="ECO:0000259" key="1">
    <source>
        <dbReference type="Pfam" id="PF25137"/>
    </source>
</evidence>
<dbReference type="EMBL" id="JAPFFF010000028">
    <property type="protein sequence ID" value="KAK8847240.1"/>
    <property type="molecule type" value="Genomic_DNA"/>
</dbReference>
<dbReference type="InterPro" id="IPR044731">
    <property type="entry name" value="BDH-like"/>
</dbReference>
<dbReference type="InterPro" id="IPR056798">
    <property type="entry name" value="ADH_Fe_C"/>
</dbReference>
<dbReference type="Proteomes" id="UP001470230">
    <property type="component" value="Unassembled WGS sequence"/>
</dbReference>
<dbReference type="PANTHER" id="PTHR43633:SF1">
    <property type="entry name" value="ALCOHOL DEHYDROGENASE YQHD"/>
    <property type="match status" value="1"/>
</dbReference>
<feature type="domain" description="Fe-containing alcohol dehydrogenase-like C-terminal" evidence="1">
    <location>
        <begin position="13"/>
        <end position="123"/>
    </location>
</feature>
<evidence type="ECO:0000313" key="3">
    <source>
        <dbReference type="Proteomes" id="UP001470230"/>
    </source>
</evidence>
<dbReference type="PANTHER" id="PTHR43633">
    <property type="entry name" value="ALCOHOL DEHYDROGENASE YQHD"/>
    <property type="match status" value="1"/>
</dbReference>
<gene>
    <name evidence="2" type="ORF">M9Y10_019824</name>
</gene>
<dbReference type="Pfam" id="PF25137">
    <property type="entry name" value="ADH_Fe_C"/>
    <property type="match status" value="1"/>
</dbReference>
<dbReference type="Gene3D" id="1.20.1090.10">
    <property type="entry name" value="Dehydroquinate synthase-like - alpha domain"/>
    <property type="match status" value="1"/>
</dbReference>
<name>A0ABR2HHF0_9EUKA</name>
<accession>A0ABR2HHF0</accession>
<organism evidence="2 3">
    <name type="scientific">Tritrichomonas musculus</name>
    <dbReference type="NCBI Taxonomy" id="1915356"/>
    <lineage>
        <taxon>Eukaryota</taxon>
        <taxon>Metamonada</taxon>
        <taxon>Parabasalia</taxon>
        <taxon>Tritrichomonadida</taxon>
        <taxon>Tritrichomonadidae</taxon>
        <taxon>Tritrichomonas</taxon>
    </lineage>
</organism>
<comment type="caution">
    <text evidence="2">The sequence shown here is derived from an EMBL/GenBank/DDBJ whole genome shotgun (WGS) entry which is preliminary data.</text>
</comment>
<reference evidence="2 3" key="1">
    <citation type="submission" date="2024-04" db="EMBL/GenBank/DDBJ databases">
        <title>Tritrichomonas musculus Genome.</title>
        <authorList>
            <person name="Alves-Ferreira E."/>
            <person name="Grigg M."/>
            <person name="Lorenzi H."/>
            <person name="Galac M."/>
        </authorList>
    </citation>
    <scope>NUCLEOTIDE SEQUENCE [LARGE SCALE GENOMIC DNA]</scope>
    <source>
        <strain evidence="2 3">EAF2021</strain>
    </source>
</reference>
<proteinExistence type="predicted"/>
<keyword evidence="3" id="KW-1185">Reference proteome</keyword>